<dbReference type="AlphaFoldDB" id="A0A250J1T6"/>
<feature type="domain" description="PEGA" evidence="3">
    <location>
        <begin position="246"/>
        <end position="313"/>
    </location>
</feature>
<feature type="chain" id="PRO_5013372594" evidence="2">
    <location>
        <begin position="38"/>
        <end position="468"/>
    </location>
</feature>
<organism evidence="4 5">
    <name type="scientific">Cystobacter fuscus</name>
    <dbReference type="NCBI Taxonomy" id="43"/>
    <lineage>
        <taxon>Bacteria</taxon>
        <taxon>Pseudomonadati</taxon>
        <taxon>Myxococcota</taxon>
        <taxon>Myxococcia</taxon>
        <taxon>Myxococcales</taxon>
        <taxon>Cystobacterineae</taxon>
        <taxon>Archangiaceae</taxon>
        <taxon>Cystobacter</taxon>
    </lineage>
</organism>
<evidence type="ECO:0000313" key="5">
    <source>
        <dbReference type="Proteomes" id="UP000217257"/>
    </source>
</evidence>
<accession>A0A250J1T6</accession>
<dbReference type="InterPro" id="IPR013229">
    <property type="entry name" value="PEGA"/>
</dbReference>
<evidence type="ECO:0000313" key="4">
    <source>
        <dbReference type="EMBL" id="ATB37351.1"/>
    </source>
</evidence>
<feature type="compositionally biased region" description="Pro residues" evidence="1">
    <location>
        <begin position="56"/>
        <end position="79"/>
    </location>
</feature>
<evidence type="ECO:0000256" key="2">
    <source>
        <dbReference type="SAM" id="SignalP"/>
    </source>
</evidence>
<dbReference type="Proteomes" id="UP000217257">
    <property type="component" value="Chromosome"/>
</dbReference>
<gene>
    <name evidence="4" type="ORF">CYFUS_002773</name>
</gene>
<name>A0A250J1T6_9BACT</name>
<proteinExistence type="predicted"/>
<dbReference type="EMBL" id="CP022098">
    <property type="protein sequence ID" value="ATB37351.1"/>
    <property type="molecule type" value="Genomic_DNA"/>
</dbReference>
<dbReference type="KEGG" id="cfus:CYFUS_002773"/>
<evidence type="ECO:0000256" key="1">
    <source>
        <dbReference type="SAM" id="MobiDB-lite"/>
    </source>
</evidence>
<dbReference type="Pfam" id="PF08308">
    <property type="entry name" value="PEGA"/>
    <property type="match status" value="1"/>
</dbReference>
<feature type="region of interest" description="Disordered" evidence="1">
    <location>
        <begin position="52"/>
        <end position="82"/>
    </location>
</feature>
<keyword evidence="2" id="KW-0732">Signal</keyword>
<protein>
    <submittedName>
        <fullName evidence="4">PEGA domain-containing protein</fullName>
    </submittedName>
</protein>
<feature type="signal peptide" evidence="2">
    <location>
        <begin position="1"/>
        <end position="37"/>
    </location>
</feature>
<reference evidence="4 5" key="1">
    <citation type="submission" date="2017-06" db="EMBL/GenBank/DDBJ databases">
        <title>Sequencing and comparative analysis of myxobacterial genomes.</title>
        <authorList>
            <person name="Rupp O."/>
            <person name="Goesmann A."/>
            <person name="Sogaard-Andersen L."/>
        </authorList>
    </citation>
    <scope>NUCLEOTIDE SEQUENCE [LARGE SCALE GENOMIC DNA]</scope>
    <source>
        <strain evidence="4 5">DSM 52655</strain>
    </source>
</reference>
<sequence length="468" mass="48870">MVPGPLARIASGPVRLKTPLSLSLALLLGAIPSAPQAAPGVLVAAAKKKKPAAVPVQPPPPVEEPLPQPQPPPAPPALPELPSTPWAGRTVVLAVPATAAEALDASRLEASLNEALVGQANVFLLNPVERFPPPPPLSLERGEVLYNEGKGLYDNLDPEGAAKKFTTLASYYQRLPVDTKPERLARVYIFLGASRLLDGDTAGAQTFFTRAMLAEPNVKPESELFGQDVDDAFTAAKTALASQARGTLAIDSVPQGAQVTVHGESLGTTPLKDVELPPGPHQVVITLPGHLPFGTFQEVASGQRAEVRPTLTPVPGLGEFREQATQVATSKTLDTPPAGAPPAELVALGEKIGARYVVLARVEHTAPGVLGATLDAWDVQGKNRLRGVKWNPGSATEQQRVVSQVNDFVTGRFSKGLTLPPEVVAVVKKPWFWAAVGGVAVATTAGIVLANQGSKPLGARLGNFGAGW</sequence>
<evidence type="ECO:0000259" key="3">
    <source>
        <dbReference type="Pfam" id="PF08308"/>
    </source>
</evidence>